<dbReference type="PANTHER" id="PTHR43852">
    <property type="entry name" value="NUCLEOTIDYLTRANSFERASE"/>
    <property type="match status" value="1"/>
</dbReference>
<evidence type="ECO:0000313" key="3">
    <source>
        <dbReference type="Proteomes" id="UP000050833"/>
    </source>
</evidence>
<dbReference type="EMBL" id="LLKB01000001">
    <property type="protein sequence ID" value="KQC85661.1"/>
    <property type="molecule type" value="Genomic_DNA"/>
</dbReference>
<gene>
    <name evidence="2" type="ORF">APZ18_00130</name>
</gene>
<dbReference type="SUPFAM" id="SSF81301">
    <property type="entry name" value="Nucleotidyltransferase"/>
    <property type="match status" value="1"/>
</dbReference>
<accession>A0AAW3JV92</accession>
<keyword evidence="3" id="KW-1185">Reference proteome</keyword>
<dbReference type="AlphaFoldDB" id="A0AAW3JV92"/>
<dbReference type="CDD" id="cd05403">
    <property type="entry name" value="NT_KNTase_like"/>
    <property type="match status" value="1"/>
</dbReference>
<evidence type="ECO:0000313" key="2">
    <source>
        <dbReference type="EMBL" id="KQC85661.1"/>
    </source>
</evidence>
<reference evidence="2 3" key="1">
    <citation type="submission" date="2015-10" db="EMBL/GenBank/DDBJ databases">
        <title>Butyribacter intestini gen. nov., sp. nov., a butyric acid-producing bacterium of the family Lachnospiraceae isolated from the human faeces.</title>
        <authorList>
            <person name="Zou Y."/>
            <person name="Xue W."/>
            <person name="Luo G."/>
            <person name="Lv M."/>
        </authorList>
    </citation>
    <scope>NUCLEOTIDE SEQUENCE [LARGE SCALE GENOMIC DNA]</scope>
    <source>
        <strain evidence="2 3">TF01-11</strain>
    </source>
</reference>
<dbReference type="InterPro" id="IPR041633">
    <property type="entry name" value="Polbeta"/>
</dbReference>
<dbReference type="RefSeq" id="WP_055940414.1">
    <property type="nucleotide sequence ID" value="NZ_JAQDCV010000006.1"/>
</dbReference>
<name>A0AAW3JV92_9FIRM</name>
<evidence type="ECO:0000259" key="1">
    <source>
        <dbReference type="Pfam" id="PF18765"/>
    </source>
</evidence>
<dbReference type="PANTHER" id="PTHR43852:SF3">
    <property type="entry name" value="NUCLEOTIDYLTRANSFERASE"/>
    <property type="match status" value="1"/>
</dbReference>
<dbReference type="Gene3D" id="3.30.460.10">
    <property type="entry name" value="Beta Polymerase, domain 2"/>
    <property type="match status" value="1"/>
</dbReference>
<comment type="caution">
    <text evidence="2">The sequence shown here is derived from an EMBL/GenBank/DDBJ whole genome shotgun (WGS) entry which is preliminary data.</text>
</comment>
<dbReference type="Pfam" id="PF18765">
    <property type="entry name" value="Polbeta"/>
    <property type="match status" value="1"/>
</dbReference>
<dbReference type="InterPro" id="IPR052930">
    <property type="entry name" value="TA_antitoxin_MntA"/>
</dbReference>
<proteinExistence type="predicted"/>
<feature type="domain" description="Polymerase beta nucleotidyltransferase" evidence="1">
    <location>
        <begin position="11"/>
        <end position="95"/>
    </location>
</feature>
<sequence length="96" mass="10712">MHDISDIKIIIKPIAIQYELKKVFLFGSYAKGNATPNSDIDLLIEKGKPLSLLKLAGLRQTFQDNLNLPVDLITTSGIDQDFLNEIHGTEVLLYEA</sequence>
<dbReference type="InterPro" id="IPR043519">
    <property type="entry name" value="NT_sf"/>
</dbReference>
<dbReference type="Proteomes" id="UP000050833">
    <property type="component" value="Unassembled WGS sequence"/>
</dbReference>
<organism evidence="2 3">
    <name type="scientific">Butyribacter intestini</name>
    <dbReference type="NCBI Taxonomy" id="1703332"/>
    <lineage>
        <taxon>Bacteria</taxon>
        <taxon>Bacillati</taxon>
        <taxon>Bacillota</taxon>
        <taxon>Clostridia</taxon>
        <taxon>Lachnospirales</taxon>
        <taxon>Lachnospiraceae</taxon>
        <taxon>Butyribacter</taxon>
    </lineage>
</organism>
<protein>
    <recommendedName>
        <fullName evidence="1">Polymerase beta nucleotidyltransferase domain-containing protein</fullName>
    </recommendedName>
</protein>